<dbReference type="GO" id="GO:0016887">
    <property type="term" value="F:ATP hydrolysis activity"/>
    <property type="evidence" value="ECO:0007669"/>
    <property type="project" value="InterPro"/>
</dbReference>
<dbReference type="Gene3D" id="1.20.1560.10">
    <property type="entry name" value="ABC transporter type 1, transmembrane domain"/>
    <property type="match status" value="1"/>
</dbReference>
<dbReference type="PANTHER" id="PTHR43394">
    <property type="entry name" value="ATP-DEPENDENT PERMEASE MDL1, MITOCHONDRIAL"/>
    <property type="match status" value="1"/>
</dbReference>
<dbReference type="EMBL" id="CAJNOQ010006897">
    <property type="protein sequence ID" value="CAF1151044.1"/>
    <property type="molecule type" value="Genomic_DNA"/>
</dbReference>
<evidence type="ECO:0000313" key="15">
    <source>
        <dbReference type="Proteomes" id="UP000663829"/>
    </source>
</evidence>
<feature type="transmembrane region" description="Helical" evidence="10">
    <location>
        <begin position="343"/>
        <end position="366"/>
    </location>
</feature>
<sequence length="614" mass="67981">MNHDTQNEKNDIVMLDYNTSLSQSTKFKSKKPIRLLRSNKTYDVNGNQTKQEIKNNTKSVSLKQLFRFAKKIDVFYMIMATFAAICHGAALPLLLLIFGNLVDIFTDSSFNLCEFDLTEISIAYCPPGIILTSTTFMSLYKLCNFTGSNFTVPDIDLPGQVRKQALILVGIGCGAIVFAYIQVSFWCVSAERQTRAIREAVFRSIMNKEILYFDMHKTGELNTRLTEDINKIHDGIGDKIGSACQFLSAFLTGLILGFIKGWKLTLVVLSVSPLMFIAALTFSKLTASMTASELRAYGKAGAVAEEVFSSIRTVFSYNGAEHEQARYERHLNSARDFGIKKGAFNGLTMGFLWFVIFCAYALGFWYGAKLIREDGFKIGAVLIVFFSILIAVFSLGQGAPHLQSLAQARGAAEYVWKIIDTPSKIISNSESGLKTPDLTGVIKFSKVDFIYPSRPDTRILNGLSFDAKSGQTVALVGSSGCGKSTCIQLLQRFYDPIAGSVSIDGHPVSEYNLRWLRQHIGVVSQEPILFAATIKENIKYGKDNVTDSDIEDAAKKANAHDFIMTLPDRYETMVGERGAQLSGGQKQRIAIARALIRNPKILLLDEALISSYIT</sequence>
<keyword evidence="5" id="KW-0677">Repeat</keyword>
<dbReference type="AlphaFoldDB" id="A0A814SRT6"/>
<evidence type="ECO:0000313" key="14">
    <source>
        <dbReference type="EMBL" id="CAF3914580.1"/>
    </source>
</evidence>
<dbReference type="InterPro" id="IPR011527">
    <property type="entry name" value="ABC1_TM_dom"/>
</dbReference>
<reference evidence="13" key="1">
    <citation type="submission" date="2021-02" db="EMBL/GenBank/DDBJ databases">
        <authorList>
            <person name="Nowell W R."/>
        </authorList>
    </citation>
    <scope>NUCLEOTIDE SEQUENCE</scope>
</reference>
<keyword evidence="3" id="KW-0813">Transport</keyword>
<evidence type="ECO:0000256" key="9">
    <source>
        <dbReference type="ARBA" id="ARBA00023136"/>
    </source>
</evidence>
<evidence type="ECO:0000256" key="5">
    <source>
        <dbReference type="ARBA" id="ARBA00022737"/>
    </source>
</evidence>
<keyword evidence="15" id="KW-1185">Reference proteome</keyword>
<keyword evidence="7" id="KW-0067">ATP-binding</keyword>
<dbReference type="GO" id="GO:0005524">
    <property type="term" value="F:ATP binding"/>
    <property type="evidence" value="ECO:0007669"/>
    <property type="project" value="UniProtKB-KW"/>
</dbReference>
<dbReference type="Pfam" id="PF00005">
    <property type="entry name" value="ABC_tran"/>
    <property type="match status" value="1"/>
</dbReference>
<dbReference type="Gene3D" id="3.40.50.300">
    <property type="entry name" value="P-loop containing nucleotide triphosphate hydrolases"/>
    <property type="match status" value="1"/>
</dbReference>
<comment type="similarity">
    <text evidence="2">Belongs to the ABC transporter superfamily. ABCB family. Multidrug resistance exporter (TC 3.A.1.201) subfamily.</text>
</comment>
<feature type="domain" description="ABC transmembrane type-1" evidence="12">
    <location>
        <begin position="78"/>
        <end position="407"/>
    </location>
</feature>
<dbReference type="FunFam" id="1.20.1560.10:FF:000018">
    <property type="entry name" value="ATP-binding cassette subfamily B member 11"/>
    <property type="match status" value="1"/>
</dbReference>
<evidence type="ECO:0000256" key="7">
    <source>
        <dbReference type="ARBA" id="ARBA00022840"/>
    </source>
</evidence>
<feature type="transmembrane region" description="Helical" evidence="10">
    <location>
        <begin position="165"/>
        <end position="188"/>
    </location>
</feature>
<dbReference type="PROSITE" id="PS50929">
    <property type="entry name" value="ABC_TM1F"/>
    <property type="match status" value="1"/>
</dbReference>
<evidence type="ECO:0000313" key="13">
    <source>
        <dbReference type="EMBL" id="CAF1151044.1"/>
    </source>
</evidence>
<dbReference type="SUPFAM" id="SSF52540">
    <property type="entry name" value="P-loop containing nucleoside triphosphate hydrolases"/>
    <property type="match status" value="1"/>
</dbReference>
<feature type="transmembrane region" description="Helical" evidence="10">
    <location>
        <begin position="74"/>
        <end position="98"/>
    </location>
</feature>
<keyword evidence="8 10" id="KW-1133">Transmembrane helix</keyword>
<dbReference type="EMBL" id="CAJOBC010006897">
    <property type="protein sequence ID" value="CAF3914580.1"/>
    <property type="molecule type" value="Genomic_DNA"/>
</dbReference>
<gene>
    <name evidence="13" type="ORF">GPM918_LOCUS21182</name>
    <name evidence="14" type="ORF">SRO942_LOCUS21179</name>
</gene>
<dbReference type="InterPro" id="IPR027417">
    <property type="entry name" value="P-loop_NTPase"/>
</dbReference>
<name>A0A814SRT6_9BILA</name>
<dbReference type="GO" id="GO:0090374">
    <property type="term" value="P:oligopeptide export from mitochondrion"/>
    <property type="evidence" value="ECO:0007669"/>
    <property type="project" value="TreeGrafter"/>
</dbReference>
<dbReference type="PANTHER" id="PTHR43394:SF27">
    <property type="entry name" value="ATP-DEPENDENT TRANSLOCASE ABCB1-LIKE"/>
    <property type="match status" value="1"/>
</dbReference>
<keyword evidence="4 10" id="KW-0812">Transmembrane</keyword>
<dbReference type="GO" id="GO:0005743">
    <property type="term" value="C:mitochondrial inner membrane"/>
    <property type="evidence" value="ECO:0007669"/>
    <property type="project" value="TreeGrafter"/>
</dbReference>
<dbReference type="Pfam" id="PF00664">
    <property type="entry name" value="ABC_membrane"/>
    <property type="match status" value="1"/>
</dbReference>
<dbReference type="InterPro" id="IPR036640">
    <property type="entry name" value="ABC1_TM_sf"/>
</dbReference>
<dbReference type="Proteomes" id="UP000681722">
    <property type="component" value="Unassembled WGS sequence"/>
</dbReference>
<comment type="subcellular location">
    <subcellularLocation>
        <location evidence="1">Membrane</location>
        <topology evidence="1">Multi-pass membrane protein</topology>
    </subcellularLocation>
</comment>
<comment type="caution">
    <text evidence="13">The sequence shown here is derived from an EMBL/GenBank/DDBJ whole genome shotgun (WGS) entry which is preliminary data.</text>
</comment>
<dbReference type="CDD" id="cd18577">
    <property type="entry name" value="ABC_6TM_Pgp_ABCB1_D1_like"/>
    <property type="match status" value="1"/>
</dbReference>
<dbReference type="GO" id="GO:0015421">
    <property type="term" value="F:ABC-type oligopeptide transporter activity"/>
    <property type="evidence" value="ECO:0007669"/>
    <property type="project" value="TreeGrafter"/>
</dbReference>
<evidence type="ECO:0000259" key="11">
    <source>
        <dbReference type="PROSITE" id="PS50893"/>
    </source>
</evidence>
<accession>A0A814SRT6</accession>
<organism evidence="13 15">
    <name type="scientific">Didymodactylos carnosus</name>
    <dbReference type="NCBI Taxonomy" id="1234261"/>
    <lineage>
        <taxon>Eukaryota</taxon>
        <taxon>Metazoa</taxon>
        <taxon>Spiralia</taxon>
        <taxon>Gnathifera</taxon>
        <taxon>Rotifera</taxon>
        <taxon>Eurotatoria</taxon>
        <taxon>Bdelloidea</taxon>
        <taxon>Philodinida</taxon>
        <taxon>Philodinidae</taxon>
        <taxon>Didymodactylos</taxon>
    </lineage>
</organism>
<evidence type="ECO:0000256" key="10">
    <source>
        <dbReference type="SAM" id="Phobius"/>
    </source>
</evidence>
<dbReference type="InterPro" id="IPR039421">
    <property type="entry name" value="Type_1_exporter"/>
</dbReference>
<keyword evidence="9 10" id="KW-0472">Membrane</keyword>
<dbReference type="InterPro" id="IPR003439">
    <property type="entry name" value="ABC_transporter-like_ATP-bd"/>
</dbReference>
<evidence type="ECO:0000256" key="4">
    <source>
        <dbReference type="ARBA" id="ARBA00022692"/>
    </source>
</evidence>
<keyword evidence="6" id="KW-0547">Nucleotide-binding</keyword>
<dbReference type="Proteomes" id="UP000663829">
    <property type="component" value="Unassembled WGS sequence"/>
</dbReference>
<dbReference type="PROSITE" id="PS00211">
    <property type="entry name" value="ABC_TRANSPORTER_1"/>
    <property type="match status" value="1"/>
</dbReference>
<evidence type="ECO:0000256" key="8">
    <source>
        <dbReference type="ARBA" id="ARBA00022989"/>
    </source>
</evidence>
<protein>
    <submittedName>
        <fullName evidence="13">Uncharacterized protein</fullName>
    </submittedName>
</protein>
<dbReference type="SUPFAM" id="SSF90123">
    <property type="entry name" value="ABC transporter transmembrane region"/>
    <property type="match status" value="1"/>
</dbReference>
<feature type="transmembrane region" description="Helical" evidence="10">
    <location>
        <begin position="265"/>
        <end position="285"/>
    </location>
</feature>
<dbReference type="FunFam" id="3.40.50.300:FF:002694">
    <property type="entry name" value="HAlF transporter (PGP related)"/>
    <property type="match status" value="1"/>
</dbReference>
<dbReference type="OrthoDB" id="6500128at2759"/>
<evidence type="ECO:0000256" key="3">
    <source>
        <dbReference type="ARBA" id="ARBA00022448"/>
    </source>
</evidence>
<dbReference type="InterPro" id="IPR017871">
    <property type="entry name" value="ABC_transporter-like_CS"/>
</dbReference>
<evidence type="ECO:0000256" key="2">
    <source>
        <dbReference type="ARBA" id="ARBA00007577"/>
    </source>
</evidence>
<evidence type="ECO:0000259" key="12">
    <source>
        <dbReference type="PROSITE" id="PS50929"/>
    </source>
</evidence>
<evidence type="ECO:0000256" key="1">
    <source>
        <dbReference type="ARBA" id="ARBA00004141"/>
    </source>
</evidence>
<dbReference type="PROSITE" id="PS50893">
    <property type="entry name" value="ABC_TRANSPORTER_2"/>
    <property type="match status" value="1"/>
</dbReference>
<evidence type="ECO:0000256" key="6">
    <source>
        <dbReference type="ARBA" id="ARBA00022741"/>
    </source>
</evidence>
<proteinExistence type="inferred from homology"/>
<feature type="transmembrane region" description="Helical" evidence="10">
    <location>
        <begin position="378"/>
        <end position="396"/>
    </location>
</feature>
<feature type="domain" description="ABC transporter" evidence="11">
    <location>
        <begin position="442"/>
        <end position="613"/>
    </location>
</feature>